<evidence type="ECO:0000256" key="1">
    <source>
        <dbReference type="SAM" id="MobiDB-lite"/>
    </source>
</evidence>
<dbReference type="Proteomes" id="UP000838756">
    <property type="component" value="Unassembled WGS sequence"/>
</dbReference>
<feature type="region of interest" description="Disordered" evidence="1">
    <location>
        <begin position="1"/>
        <end position="31"/>
    </location>
</feature>
<protein>
    <submittedName>
        <fullName evidence="2">Jg9581 protein</fullName>
    </submittedName>
</protein>
<keyword evidence="3" id="KW-1185">Reference proteome</keyword>
<gene>
    <name evidence="2" type="primary">jg9581</name>
    <name evidence="2" type="ORF">PAEG_LOCUS22073</name>
</gene>
<comment type="caution">
    <text evidence="2">The sequence shown here is derived from an EMBL/GenBank/DDBJ whole genome shotgun (WGS) entry which is preliminary data.</text>
</comment>
<accession>A0A8S4S8D1</accession>
<reference evidence="2" key="1">
    <citation type="submission" date="2022-03" db="EMBL/GenBank/DDBJ databases">
        <authorList>
            <person name="Lindestad O."/>
        </authorList>
    </citation>
    <scope>NUCLEOTIDE SEQUENCE</scope>
</reference>
<sequence length="66" mass="7084">MDSDGKLTGSCLGVRSGGWGVRSNPSSSSPLMPALTSAIYVESKMGVDNDLHPLEKRIEENKYGEK</sequence>
<evidence type="ECO:0000313" key="3">
    <source>
        <dbReference type="Proteomes" id="UP000838756"/>
    </source>
</evidence>
<dbReference type="EMBL" id="CAKXAJ010026008">
    <property type="protein sequence ID" value="CAH2250457.1"/>
    <property type="molecule type" value="Genomic_DNA"/>
</dbReference>
<evidence type="ECO:0000313" key="2">
    <source>
        <dbReference type="EMBL" id="CAH2250457.1"/>
    </source>
</evidence>
<name>A0A8S4S8D1_9NEOP</name>
<organism evidence="2 3">
    <name type="scientific">Pararge aegeria aegeria</name>
    <dbReference type="NCBI Taxonomy" id="348720"/>
    <lineage>
        <taxon>Eukaryota</taxon>
        <taxon>Metazoa</taxon>
        <taxon>Ecdysozoa</taxon>
        <taxon>Arthropoda</taxon>
        <taxon>Hexapoda</taxon>
        <taxon>Insecta</taxon>
        <taxon>Pterygota</taxon>
        <taxon>Neoptera</taxon>
        <taxon>Endopterygota</taxon>
        <taxon>Lepidoptera</taxon>
        <taxon>Glossata</taxon>
        <taxon>Ditrysia</taxon>
        <taxon>Papilionoidea</taxon>
        <taxon>Nymphalidae</taxon>
        <taxon>Satyrinae</taxon>
        <taxon>Satyrini</taxon>
        <taxon>Parargina</taxon>
        <taxon>Pararge</taxon>
    </lineage>
</organism>
<dbReference type="AlphaFoldDB" id="A0A8S4S8D1"/>
<proteinExistence type="predicted"/>